<organism evidence="2">
    <name type="scientific">Christensenella massiliensis</name>
    <dbReference type="NCBI Taxonomy" id="1805714"/>
    <lineage>
        <taxon>Bacteria</taxon>
        <taxon>Bacillati</taxon>
        <taxon>Bacillota</taxon>
        <taxon>Clostridia</taxon>
        <taxon>Christensenellales</taxon>
        <taxon>Christensenellaceae</taxon>
        <taxon>Christensenella</taxon>
    </lineage>
</organism>
<dbReference type="AlphaFoldDB" id="A0AAU8A8A3"/>
<dbReference type="EMBL" id="CP117826">
    <property type="protein sequence ID" value="XCC62015.1"/>
    <property type="molecule type" value="Genomic_DNA"/>
</dbReference>
<evidence type="ECO:0000313" key="2">
    <source>
        <dbReference type="EMBL" id="XCC62015.1"/>
    </source>
</evidence>
<name>A0AAU8A8A3_9FIRM</name>
<dbReference type="RefSeq" id="WP_079545834.1">
    <property type="nucleotide sequence ID" value="NZ_CP117826.1"/>
</dbReference>
<accession>A0AAU8A8A3</accession>
<reference evidence="2" key="1">
    <citation type="submission" date="2023-02" db="EMBL/GenBank/DDBJ databases">
        <title>Gut commensal Christensenella minuta modulates host metabolism via a new class of secondary bile acids.</title>
        <authorList>
            <person name="Liu C."/>
        </authorList>
    </citation>
    <scope>NUCLEOTIDE SEQUENCE</scope>
    <source>
        <strain evidence="2">CA70</strain>
    </source>
</reference>
<sequence length="136" mass="14182">MKKFIVIFCMLLCPLILLCACASGTVFQTQGAQYEVAAVETGQQMLEHTASDGNTLLSITLMAADSSLDDAQASFLPVGGEPCYVASNGRQYPCTALAFESNGSEVQAVLLFEVPAGLSGEFTLGGSAFSAVSLKK</sequence>
<feature type="chain" id="PRO_5043526554" description="DUF4352 domain-containing protein" evidence="1">
    <location>
        <begin position="23"/>
        <end position="136"/>
    </location>
</feature>
<proteinExistence type="predicted"/>
<protein>
    <recommendedName>
        <fullName evidence="3">DUF4352 domain-containing protein</fullName>
    </recommendedName>
</protein>
<evidence type="ECO:0008006" key="3">
    <source>
        <dbReference type="Google" id="ProtNLM"/>
    </source>
</evidence>
<dbReference type="PROSITE" id="PS51257">
    <property type="entry name" value="PROKAR_LIPOPROTEIN"/>
    <property type="match status" value="1"/>
</dbReference>
<evidence type="ECO:0000256" key="1">
    <source>
        <dbReference type="SAM" id="SignalP"/>
    </source>
</evidence>
<gene>
    <name evidence="2" type="ORF">PUP29_10855</name>
</gene>
<feature type="signal peptide" evidence="1">
    <location>
        <begin position="1"/>
        <end position="22"/>
    </location>
</feature>
<keyword evidence="1" id="KW-0732">Signal</keyword>